<dbReference type="Proteomes" id="UP001597519">
    <property type="component" value="Unassembled WGS sequence"/>
</dbReference>
<evidence type="ECO:0000313" key="2">
    <source>
        <dbReference type="Proteomes" id="UP001597519"/>
    </source>
</evidence>
<dbReference type="RefSeq" id="WP_377774477.1">
    <property type="nucleotide sequence ID" value="NZ_JBHUOQ010000004.1"/>
</dbReference>
<sequence>MGKVIRLITEKSTAYLIDEENNETIEVSIDEKAADKLSSWTEDEYVIKLGKPNEEWDSNMVDEGAMTSVQYYYDLRDSASKKPKIS</sequence>
<reference evidence="2" key="1">
    <citation type="journal article" date="2019" name="Int. J. Syst. Evol. Microbiol.">
        <title>The Global Catalogue of Microorganisms (GCM) 10K type strain sequencing project: providing services to taxonomists for standard genome sequencing and annotation.</title>
        <authorList>
            <consortium name="The Broad Institute Genomics Platform"/>
            <consortium name="The Broad Institute Genome Sequencing Center for Infectious Disease"/>
            <person name="Wu L."/>
            <person name="Ma J."/>
        </authorList>
    </citation>
    <scope>NUCLEOTIDE SEQUENCE [LARGE SCALE GENOMIC DNA]</scope>
    <source>
        <strain evidence="2">KCTC 33575</strain>
    </source>
</reference>
<accession>A0ABW5WX29</accession>
<proteinExistence type="predicted"/>
<protein>
    <submittedName>
        <fullName evidence="1">Uncharacterized protein</fullName>
    </submittedName>
</protein>
<name>A0ABW5WX29_9STAP</name>
<organism evidence="1 2">
    <name type="scientific">Corticicoccus populi</name>
    <dbReference type="NCBI Taxonomy" id="1812821"/>
    <lineage>
        <taxon>Bacteria</taxon>
        <taxon>Bacillati</taxon>
        <taxon>Bacillota</taxon>
        <taxon>Bacilli</taxon>
        <taxon>Bacillales</taxon>
        <taxon>Staphylococcaceae</taxon>
        <taxon>Corticicoccus</taxon>
    </lineage>
</organism>
<gene>
    <name evidence="1" type="ORF">ACFSX4_10820</name>
</gene>
<evidence type="ECO:0000313" key="1">
    <source>
        <dbReference type="EMBL" id="MFD2830955.1"/>
    </source>
</evidence>
<keyword evidence="2" id="KW-1185">Reference proteome</keyword>
<dbReference type="EMBL" id="JBHUOQ010000004">
    <property type="protein sequence ID" value="MFD2830955.1"/>
    <property type="molecule type" value="Genomic_DNA"/>
</dbReference>
<comment type="caution">
    <text evidence="1">The sequence shown here is derived from an EMBL/GenBank/DDBJ whole genome shotgun (WGS) entry which is preliminary data.</text>
</comment>